<dbReference type="EMBL" id="KZ155793">
    <property type="protein sequence ID" value="OUS44994.1"/>
    <property type="molecule type" value="Genomic_DNA"/>
</dbReference>
<gene>
    <name evidence="1" type="ORF">BE221DRAFT_49975</name>
</gene>
<organism evidence="1">
    <name type="scientific">Ostreococcus tauri</name>
    <name type="common">Marine green alga</name>
    <dbReference type="NCBI Taxonomy" id="70448"/>
    <lineage>
        <taxon>Eukaryota</taxon>
        <taxon>Viridiplantae</taxon>
        <taxon>Chlorophyta</taxon>
        <taxon>Mamiellophyceae</taxon>
        <taxon>Mamiellales</taxon>
        <taxon>Bathycoccaceae</taxon>
        <taxon>Ostreococcus</taxon>
    </lineage>
</organism>
<name>A0A1Y5I9U5_OSTTA</name>
<protein>
    <submittedName>
        <fullName evidence="1">Uncharacterized protein</fullName>
    </submittedName>
</protein>
<dbReference type="AlphaFoldDB" id="A0A1Y5I9U5"/>
<evidence type="ECO:0000313" key="1">
    <source>
        <dbReference type="EMBL" id="OUS44994.1"/>
    </source>
</evidence>
<reference evidence="1" key="1">
    <citation type="submission" date="2017-04" db="EMBL/GenBank/DDBJ databases">
        <title>Population genomics of picophytoplankton unveils novel chromosome hypervariability.</title>
        <authorList>
            <consortium name="DOE Joint Genome Institute"/>
            <person name="Blanc-Mathieu R."/>
            <person name="Krasovec M."/>
            <person name="Hebrard M."/>
            <person name="Yau S."/>
            <person name="Desgranges E."/>
            <person name="Martin J."/>
            <person name="Schackwitz W."/>
            <person name="Kuo A."/>
            <person name="Salin G."/>
            <person name="Donnadieu C."/>
            <person name="Desdevises Y."/>
            <person name="Sanchez-Ferandin S."/>
            <person name="Moreau H."/>
            <person name="Rivals E."/>
            <person name="Grigoriev I.V."/>
            <person name="Grimsley N."/>
            <person name="Eyre-Walker A."/>
            <person name="Piganeau G."/>
        </authorList>
    </citation>
    <scope>NUCLEOTIDE SEQUENCE [LARGE SCALE GENOMIC DNA]</scope>
    <source>
        <strain evidence="1">RCC 1115</strain>
    </source>
</reference>
<dbReference type="Proteomes" id="UP000195557">
    <property type="component" value="Unassembled WGS sequence"/>
</dbReference>
<proteinExistence type="predicted"/>
<feature type="non-terminal residue" evidence="1">
    <location>
        <position position="145"/>
    </location>
</feature>
<sequence length="145" mass="14889">MRARRRRLASFGWQRRTGAGGDVTIEAGAAAVGNGGALFLRGGTSASGTGGDVVIDAGDSTTLASTYEGVVHIAPNAASFVRIGESANKQVQTDIFGDVTVHGDLVTTSSLVYATTYSSYVQVSTSQDGMFQQEVRAPAVTGLDA</sequence>
<accession>A0A1Y5I9U5</accession>